<dbReference type="Pfam" id="PF01137">
    <property type="entry name" value="RTC"/>
    <property type="match status" value="1"/>
</dbReference>
<dbReference type="Proteomes" id="UP000886130">
    <property type="component" value="Unassembled WGS sequence"/>
</dbReference>
<dbReference type="InterPro" id="IPR000228">
    <property type="entry name" value="RNA3'_term_phos_cyc"/>
</dbReference>
<dbReference type="AlphaFoldDB" id="A0A7J3T9J9"/>
<dbReference type="PANTHER" id="PTHR11096">
    <property type="entry name" value="RNA 3' TERMINAL PHOSPHATE CYCLASE"/>
    <property type="match status" value="1"/>
</dbReference>
<feature type="domain" description="RNA 3'-terminal phosphate cyclase" evidence="2">
    <location>
        <begin position="7"/>
        <end position="175"/>
    </location>
</feature>
<dbReference type="SUPFAM" id="SSF55205">
    <property type="entry name" value="EPT/RTPC-like"/>
    <property type="match status" value="1"/>
</dbReference>
<comment type="caution">
    <text evidence="3">The sequence shown here is derived from an EMBL/GenBank/DDBJ whole genome shotgun (WGS) entry which is preliminary data.</text>
</comment>
<evidence type="ECO:0000259" key="2">
    <source>
        <dbReference type="Pfam" id="PF01137"/>
    </source>
</evidence>
<reference evidence="3" key="1">
    <citation type="journal article" date="2020" name="mSystems">
        <title>Genome- and Community-Level Interaction Insights into Carbon Utilization and Element Cycling Functions of Hydrothermarchaeota in Hydrothermal Sediment.</title>
        <authorList>
            <person name="Zhou Z."/>
            <person name="Liu Y."/>
            <person name="Xu W."/>
            <person name="Pan J."/>
            <person name="Luo Z.H."/>
            <person name="Li M."/>
        </authorList>
    </citation>
    <scope>NUCLEOTIDE SEQUENCE [LARGE SCALE GENOMIC DNA]</scope>
    <source>
        <strain evidence="3">HyVt-85</strain>
    </source>
</reference>
<dbReference type="InterPro" id="IPR023797">
    <property type="entry name" value="RNA3'_phos_cyclase_dom"/>
</dbReference>
<dbReference type="NCBIfam" id="TIGR03399">
    <property type="entry name" value="RNA_3prim_cycl"/>
    <property type="match status" value="1"/>
</dbReference>
<dbReference type="InterPro" id="IPR037136">
    <property type="entry name" value="RNA3'_phos_cyclase_dom_sf"/>
</dbReference>
<dbReference type="InterPro" id="IPR017770">
    <property type="entry name" value="RNA3'_term_phos_cyc_type_1"/>
</dbReference>
<feature type="non-terminal residue" evidence="3">
    <location>
        <position position="194"/>
    </location>
</feature>
<dbReference type="PROSITE" id="PS01287">
    <property type="entry name" value="RTC"/>
    <property type="match status" value="1"/>
</dbReference>
<organism evidence="3">
    <name type="scientific">Candidatus Aciduliprofundum boonei</name>
    <dbReference type="NCBI Taxonomy" id="379547"/>
    <lineage>
        <taxon>Archaea</taxon>
        <taxon>Methanobacteriati</taxon>
        <taxon>Thermoplasmatota</taxon>
        <taxon>DHVE2 group</taxon>
        <taxon>Candidatus Aciduliprofundum</taxon>
    </lineage>
</organism>
<accession>A0A7J3T9J9</accession>
<dbReference type="EMBL" id="DRTM01000099">
    <property type="protein sequence ID" value="HHE75760.1"/>
    <property type="molecule type" value="Genomic_DNA"/>
</dbReference>
<dbReference type="GO" id="GO:0003963">
    <property type="term" value="F:RNA-3'-phosphate cyclase activity"/>
    <property type="evidence" value="ECO:0007669"/>
    <property type="project" value="UniProtKB-UniRule"/>
</dbReference>
<evidence type="ECO:0000256" key="1">
    <source>
        <dbReference type="NCBIfam" id="TIGR03399"/>
    </source>
</evidence>
<dbReference type="InterPro" id="IPR013792">
    <property type="entry name" value="RNA3'P_cycl/enolpyr_Trfase_a/b"/>
</dbReference>
<name>A0A7J3T9J9_9ARCH</name>
<dbReference type="EC" id="6.5.1.4" evidence="1"/>
<gene>
    <name evidence="3" type="primary">rtcA</name>
    <name evidence="3" type="ORF">ENL31_01355</name>
</gene>
<sequence length="194" mass="21046">MIIDGSYGEGGGQILRTAVALSAVLGEEVKIKNIRAKRKNPGLRNQHLWGIKLVAMMTDAKVDGLKIGSTMLSFSPGTIRGGEYRIDIGTAGSITLLLQTSLLPALFADREVLLDISGGTDVPWSPPVDYYCHVLIPLLRLMGAQIEMDIIQRGYYPQGGGRVKVKVSPSELKGIALEDRGNLLARRGYISLRN</sequence>
<proteinExistence type="predicted"/>
<evidence type="ECO:0000313" key="3">
    <source>
        <dbReference type="EMBL" id="HHE75760.1"/>
    </source>
</evidence>
<dbReference type="PANTHER" id="PTHR11096:SF0">
    <property type="entry name" value="RNA 3'-TERMINAL PHOSPHATE CYCLASE"/>
    <property type="match status" value="1"/>
</dbReference>
<dbReference type="InterPro" id="IPR020719">
    <property type="entry name" value="RNA3'_term_phos_cycl-like_CS"/>
</dbReference>
<protein>
    <recommendedName>
        <fullName evidence="1">RNA 3'-terminal phosphate cyclase</fullName>
        <ecNumber evidence="1">6.5.1.4</ecNumber>
    </recommendedName>
</protein>
<dbReference type="Gene3D" id="3.65.10.20">
    <property type="entry name" value="RNA 3'-terminal phosphate cyclase domain"/>
    <property type="match status" value="1"/>
</dbReference>
<dbReference type="GO" id="GO:0006396">
    <property type="term" value="P:RNA processing"/>
    <property type="evidence" value="ECO:0007669"/>
    <property type="project" value="UniProtKB-UniRule"/>
</dbReference>